<dbReference type="InterPro" id="IPR000626">
    <property type="entry name" value="Ubiquitin-like_dom"/>
</dbReference>
<keyword evidence="1" id="KW-0472">Membrane</keyword>
<keyword evidence="1" id="KW-0812">Transmembrane</keyword>
<keyword evidence="4" id="KW-1185">Reference proteome</keyword>
<dbReference type="Pfam" id="PF13373">
    <property type="entry name" value="Dsc3_C"/>
    <property type="match status" value="1"/>
</dbReference>
<dbReference type="PROSITE" id="PS50053">
    <property type="entry name" value="UBIQUITIN_2"/>
    <property type="match status" value="1"/>
</dbReference>
<proteinExistence type="predicted"/>
<keyword evidence="1" id="KW-1133">Transmembrane helix</keyword>
<dbReference type="Pfam" id="PF00240">
    <property type="entry name" value="ubiquitin"/>
    <property type="match status" value="1"/>
</dbReference>
<dbReference type="Proteomes" id="UP001230188">
    <property type="component" value="Unassembled WGS sequence"/>
</dbReference>
<evidence type="ECO:0000313" key="3">
    <source>
        <dbReference type="EMBL" id="KAJ8603360.1"/>
    </source>
</evidence>
<name>A0AAD7UEJ9_9STRA</name>
<accession>A0AAD7UEJ9</accession>
<feature type="domain" description="Ubiquitin-like" evidence="2">
    <location>
        <begin position="25"/>
        <end position="64"/>
    </location>
</feature>
<feature type="transmembrane region" description="Helical" evidence="1">
    <location>
        <begin position="116"/>
        <end position="135"/>
    </location>
</feature>
<organism evidence="3 4">
    <name type="scientific">Chrysophaeum taylorii</name>
    <dbReference type="NCBI Taxonomy" id="2483200"/>
    <lineage>
        <taxon>Eukaryota</taxon>
        <taxon>Sar</taxon>
        <taxon>Stramenopiles</taxon>
        <taxon>Ochrophyta</taxon>
        <taxon>Pelagophyceae</taxon>
        <taxon>Pelagomonadales</taxon>
        <taxon>Pelagomonadaceae</taxon>
        <taxon>Chrysophaeum</taxon>
    </lineage>
</organism>
<dbReference type="SUPFAM" id="SSF54236">
    <property type="entry name" value="Ubiquitin-like"/>
    <property type="match status" value="1"/>
</dbReference>
<dbReference type="EMBL" id="JAQMWT010000356">
    <property type="protein sequence ID" value="KAJ8603360.1"/>
    <property type="molecule type" value="Genomic_DNA"/>
</dbReference>
<dbReference type="AlphaFoldDB" id="A0AAD7UEJ9"/>
<evidence type="ECO:0000313" key="4">
    <source>
        <dbReference type="Proteomes" id="UP001230188"/>
    </source>
</evidence>
<gene>
    <name evidence="3" type="ORF">CTAYLR_004295</name>
</gene>
<dbReference type="InterPro" id="IPR029071">
    <property type="entry name" value="Ubiquitin-like_domsf"/>
</dbReference>
<dbReference type="Gene3D" id="3.10.20.90">
    <property type="entry name" value="Phosphatidylinositol 3-kinase Catalytic Subunit, Chain A, domain 1"/>
    <property type="match status" value="1"/>
</dbReference>
<dbReference type="InterPro" id="IPR025390">
    <property type="entry name" value="Dsc3_C"/>
</dbReference>
<comment type="caution">
    <text evidence="3">The sequence shown here is derived from an EMBL/GenBank/DDBJ whole genome shotgun (WGS) entry which is preliminary data.</text>
</comment>
<evidence type="ECO:0000259" key="2">
    <source>
        <dbReference type="PROSITE" id="PS50053"/>
    </source>
</evidence>
<evidence type="ECO:0000256" key="1">
    <source>
        <dbReference type="SAM" id="Phobius"/>
    </source>
</evidence>
<reference evidence="3" key="1">
    <citation type="submission" date="2023-01" db="EMBL/GenBank/DDBJ databases">
        <title>Metagenome sequencing of chrysophaentin producing Chrysophaeum taylorii.</title>
        <authorList>
            <person name="Davison J."/>
            <person name="Bewley C."/>
        </authorList>
    </citation>
    <scope>NUCLEOTIDE SEQUENCE</scope>
    <source>
        <strain evidence="3">NIES-1699</strain>
    </source>
</reference>
<protein>
    <recommendedName>
        <fullName evidence="2">Ubiquitin-like domain-containing protein</fullName>
    </recommendedName>
</protein>
<sequence length="175" mass="18957">MESKTVRILSVSGAAKEVSVVGSRVSSLMEAVEEAFGVAPARQRLICSGRIMRPDDLLSAYALNGTIHLFPRTEPAVPLRRRESPPEDYLLESGAAGGGGGVFALEEVDIGSPREFLWGFVMGFVLGFIMLLYLWERSVSYRQKMGILAGATAQLFVKYVHSGWIAAQAQPPPGD</sequence>
<dbReference type="CDD" id="cd17039">
    <property type="entry name" value="Ubl_ubiquitin_like"/>
    <property type="match status" value="1"/>
</dbReference>